<dbReference type="RefSeq" id="WP_151086396.1">
    <property type="nucleotide sequence ID" value="NZ_CP038018.1"/>
</dbReference>
<accession>A0AAX1F908</accession>
<reference evidence="2" key="1">
    <citation type="journal article" date="2019" name="J. Anim. Genet.">
        <title>Description and whole genome sequencing of Eikenella exigua sp. nov., isolated from brain abscess and blood.</title>
        <authorList>
            <person name="Stormo K.A."/>
            <person name="Nygaard R.M."/>
            <person name="Bruvold T.S."/>
            <person name="Dimmen G."/>
            <person name="Lindemann P.C."/>
            <person name="Jordal S."/>
            <person name="Kommedal O."/>
        </authorList>
    </citation>
    <scope>NUCLEOTIDE SEQUENCE [LARGE SCALE GENOMIC DNA]</scope>
    <source>
        <strain evidence="2">PXX</strain>
    </source>
</reference>
<keyword evidence="2" id="KW-1185">Reference proteome</keyword>
<dbReference type="EMBL" id="CP038018">
    <property type="protein sequence ID" value="QED92582.1"/>
    <property type="molecule type" value="Genomic_DNA"/>
</dbReference>
<proteinExistence type="predicted"/>
<organism evidence="1 2">
    <name type="scientific">Eikenella exigua</name>
    <dbReference type="NCBI Taxonomy" id="2528037"/>
    <lineage>
        <taxon>Bacteria</taxon>
        <taxon>Pseudomonadati</taxon>
        <taxon>Pseudomonadota</taxon>
        <taxon>Betaproteobacteria</taxon>
        <taxon>Neisseriales</taxon>
        <taxon>Neisseriaceae</taxon>
        <taxon>Eikenella</taxon>
    </lineage>
</organism>
<dbReference type="Proteomes" id="UP000326695">
    <property type="component" value="Chromosome"/>
</dbReference>
<evidence type="ECO:0008006" key="3">
    <source>
        <dbReference type="Google" id="ProtNLM"/>
    </source>
</evidence>
<evidence type="ECO:0000313" key="1">
    <source>
        <dbReference type="EMBL" id="QED92582.1"/>
    </source>
</evidence>
<dbReference type="KEGG" id="eex:EZJ17_08165"/>
<evidence type="ECO:0000313" key="2">
    <source>
        <dbReference type="Proteomes" id="UP000326695"/>
    </source>
</evidence>
<protein>
    <recommendedName>
        <fullName evidence="3">Adhesin</fullName>
    </recommendedName>
</protein>
<name>A0AAX1F908_9NEIS</name>
<gene>
    <name evidence="1" type="ORF">EZJ17_08165</name>
</gene>
<dbReference type="AlphaFoldDB" id="A0AAX1F908"/>
<sequence>MSMKIFPIVVMCTISLFIRAEIKKPEALAITVFSCTTVNGKQLAIYQKEDNYIYSFGRPNHPELVFSNPKQDVLERSLDNTKTGGSGLWGEKNMINGRYSYSVFWAVNKWDNDVIVGVDVSMEGNLDPVRGDLNFPSARILCDKNKPIYSYPGL</sequence>